<keyword evidence="4 11" id="KW-1134">Transmembrane beta strand</keyword>
<dbReference type="Pfam" id="PF00593">
    <property type="entry name" value="TonB_dep_Rec_b-barrel"/>
    <property type="match status" value="1"/>
</dbReference>
<dbReference type="CDD" id="cd01347">
    <property type="entry name" value="ligand_gated_channel"/>
    <property type="match status" value="1"/>
</dbReference>
<evidence type="ECO:0000256" key="7">
    <source>
        <dbReference type="ARBA" id="ARBA00023077"/>
    </source>
</evidence>
<dbReference type="InterPro" id="IPR037066">
    <property type="entry name" value="Plug_dom_sf"/>
</dbReference>
<dbReference type="EMBL" id="JAUCBP010000007">
    <property type="protein sequence ID" value="MDM7861137.1"/>
    <property type="molecule type" value="Genomic_DNA"/>
</dbReference>
<evidence type="ECO:0000256" key="11">
    <source>
        <dbReference type="PROSITE-ProRule" id="PRU01360"/>
    </source>
</evidence>
<dbReference type="InterPro" id="IPR039426">
    <property type="entry name" value="TonB-dep_rcpt-like"/>
</dbReference>
<dbReference type="NCBIfam" id="TIGR01785">
    <property type="entry name" value="TonB-hemin"/>
    <property type="match status" value="1"/>
</dbReference>
<accession>A0ABT7SZZ4</accession>
<feature type="compositionally biased region" description="Polar residues" evidence="13">
    <location>
        <begin position="237"/>
        <end position="250"/>
    </location>
</feature>
<comment type="caution">
    <text evidence="17">The sequence shown here is derived from an EMBL/GenBank/DDBJ whole genome shotgun (WGS) entry which is preliminary data.</text>
</comment>
<reference evidence="17 18" key="1">
    <citation type="submission" date="2023-06" db="EMBL/GenBank/DDBJ databases">
        <title>Alteromonas sp. ASW11-36 isolated from intertidal sand.</title>
        <authorList>
            <person name="Li Y."/>
        </authorList>
    </citation>
    <scope>NUCLEOTIDE SEQUENCE [LARGE SCALE GENOMIC DNA]</scope>
    <source>
        <strain evidence="17 18">ASW11-36</strain>
    </source>
</reference>
<keyword evidence="7 12" id="KW-0798">TonB box</keyword>
<keyword evidence="10 11" id="KW-0998">Cell outer membrane</keyword>
<dbReference type="InterPro" id="IPR011276">
    <property type="entry name" value="TonB_haem/Hb_rcpt"/>
</dbReference>
<evidence type="ECO:0000256" key="5">
    <source>
        <dbReference type="ARBA" id="ARBA00022692"/>
    </source>
</evidence>
<organism evidence="17 18">
    <name type="scientific">Alteromonas arenosi</name>
    <dbReference type="NCBI Taxonomy" id="3055817"/>
    <lineage>
        <taxon>Bacteria</taxon>
        <taxon>Pseudomonadati</taxon>
        <taxon>Pseudomonadota</taxon>
        <taxon>Gammaproteobacteria</taxon>
        <taxon>Alteromonadales</taxon>
        <taxon>Alteromonadaceae</taxon>
        <taxon>Alteromonas/Salinimonas group</taxon>
        <taxon>Alteromonas</taxon>
    </lineage>
</organism>
<proteinExistence type="inferred from homology"/>
<comment type="similarity">
    <text evidence="2">Belongs to the TonB-dependent receptor family. Hemoglobin/haptoglobin binding protein subfamily.</text>
</comment>
<keyword evidence="5 11" id="KW-0812">Transmembrane</keyword>
<sequence length="738" mass="81251">MMNVNPVTKSIRQAIPLLTVGAMSLAMDVHAAGVAGADMGVETIVITATRSAREINEIAANITSIDAERVDAIAASDIRDLLRYEPGVTVEGSGRYGISDINIRGINGDRVLILLDGIPVADEFSFGPNLSARRDFIDVDLIKQVDVIRGPASTLYGSDAIGGVVAFTSKDPSDLVEPGESFAGRAKVGYISQSSQSFVNLQLAGVNGDWQWLVNTGYRDQAETDTYFDSPLDGAQRQANPQDGSTTNGSVKLIWTPGTEHRLTLVGETFKAELYTDITSDIGTAFIRGVPTTTTASTGDDERSRERISLHYSYAPEDAFFNRFTFDTYSQSSETLQHSEIVRTAPTAFSRTRDSYFSQDTLGVLSQIDFQFEGALEHYLIAGFEWQETDSESLREGLTLDPTGAVVPEFSVFPARDFPVSTLTEFAFYVQDEIQLFDGTLTLSPGIRYDKFDLEANADDIFVNANPGVTVADFDDSELSTKLGMVYQLSPDANIWTQWSEGFRIPPMDDINVGFTNFAGGYTSLANPDLRSERVQSIEVGYRQSFDNLSVSISAYQNDYQDFIESLAVLGFNPMTGLVEFQARNVEDVEIKGVDVSLSYYLDDWQMRLASSWQDSEDKATGEELDSVLPAQTVVGIQYGQIDAPWRVEIVGTYTQDANVITPEDGQPEPFVAPSATLIDLLAHYQISDNLRINAGIFNLTDKQYWYASEVRGRTAAENLDRFTAPGRNYSVNIVYTF</sequence>
<dbReference type="SUPFAM" id="SSF56935">
    <property type="entry name" value="Porins"/>
    <property type="match status" value="1"/>
</dbReference>
<dbReference type="Gene3D" id="2.40.170.20">
    <property type="entry name" value="TonB-dependent receptor, beta-barrel domain"/>
    <property type="match status" value="1"/>
</dbReference>
<evidence type="ECO:0000256" key="4">
    <source>
        <dbReference type="ARBA" id="ARBA00022452"/>
    </source>
</evidence>
<evidence type="ECO:0000256" key="1">
    <source>
        <dbReference type="ARBA" id="ARBA00004571"/>
    </source>
</evidence>
<evidence type="ECO:0000313" key="17">
    <source>
        <dbReference type="EMBL" id="MDM7861137.1"/>
    </source>
</evidence>
<evidence type="ECO:0000256" key="3">
    <source>
        <dbReference type="ARBA" id="ARBA00022448"/>
    </source>
</evidence>
<keyword evidence="18" id="KW-1185">Reference proteome</keyword>
<evidence type="ECO:0000313" key="18">
    <source>
        <dbReference type="Proteomes" id="UP001234343"/>
    </source>
</evidence>
<dbReference type="Gene3D" id="2.170.130.10">
    <property type="entry name" value="TonB-dependent receptor, plug domain"/>
    <property type="match status" value="1"/>
</dbReference>
<feature type="chain" id="PRO_5046548725" evidence="14">
    <location>
        <begin position="32"/>
        <end position="738"/>
    </location>
</feature>
<feature type="signal peptide" evidence="14">
    <location>
        <begin position="1"/>
        <end position="31"/>
    </location>
</feature>
<evidence type="ECO:0000259" key="15">
    <source>
        <dbReference type="Pfam" id="PF00593"/>
    </source>
</evidence>
<evidence type="ECO:0000256" key="2">
    <source>
        <dbReference type="ARBA" id="ARBA00008143"/>
    </source>
</evidence>
<evidence type="ECO:0000256" key="12">
    <source>
        <dbReference type="RuleBase" id="RU003357"/>
    </source>
</evidence>
<evidence type="ECO:0000256" key="8">
    <source>
        <dbReference type="ARBA" id="ARBA00023136"/>
    </source>
</evidence>
<dbReference type="Proteomes" id="UP001234343">
    <property type="component" value="Unassembled WGS sequence"/>
</dbReference>
<protein>
    <submittedName>
        <fullName evidence="17">TonB-dependent hemoglobin/transferrin/lactoferrin family receptor</fullName>
    </submittedName>
</protein>
<keyword evidence="9 17" id="KW-0675">Receptor</keyword>
<dbReference type="NCBIfam" id="TIGR01786">
    <property type="entry name" value="TonB-hemlactrns"/>
    <property type="match status" value="1"/>
</dbReference>
<dbReference type="Pfam" id="PF07715">
    <property type="entry name" value="Plug"/>
    <property type="match status" value="1"/>
</dbReference>
<evidence type="ECO:0000256" key="6">
    <source>
        <dbReference type="ARBA" id="ARBA00022729"/>
    </source>
</evidence>
<dbReference type="PANTHER" id="PTHR30069">
    <property type="entry name" value="TONB-DEPENDENT OUTER MEMBRANE RECEPTOR"/>
    <property type="match status" value="1"/>
</dbReference>
<evidence type="ECO:0000259" key="16">
    <source>
        <dbReference type="Pfam" id="PF07715"/>
    </source>
</evidence>
<keyword evidence="6 14" id="KW-0732">Signal</keyword>
<evidence type="ECO:0000256" key="10">
    <source>
        <dbReference type="ARBA" id="ARBA00023237"/>
    </source>
</evidence>
<dbReference type="PANTHER" id="PTHR30069:SF29">
    <property type="entry name" value="HEMOGLOBIN AND HEMOGLOBIN-HAPTOGLOBIN-BINDING PROTEIN 1-RELATED"/>
    <property type="match status" value="1"/>
</dbReference>
<keyword evidence="3 11" id="KW-0813">Transport</keyword>
<gene>
    <name evidence="17" type="ORF">QTP81_11060</name>
</gene>
<evidence type="ECO:0000256" key="9">
    <source>
        <dbReference type="ARBA" id="ARBA00023170"/>
    </source>
</evidence>
<dbReference type="InterPro" id="IPR012910">
    <property type="entry name" value="Plug_dom"/>
</dbReference>
<dbReference type="InterPro" id="IPR000531">
    <property type="entry name" value="Beta-barrel_TonB"/>
</dbReference>
<dbReference type="InterPro" id="IPR036942">
    <property type="entry name" value="Beta-barrel_TonB_sf"/>
</dbReference>
<feature type="domain" description="TonB-dependent receptor-like beta-barrel" evidence="15">
    <location>
        <begin position="285"/>
        <end position="700"/>
    </location>
</feature>
<dbReference type="PROSITE" id="PS52016">
    <property type="entry name" value="TONB_DEPENDENT_REC_3"/>
    <property type="match status" value="1"/>
</dbReference>
<keyword evidence="8 11" id="KW-0472">Membrane</keyword>
<feature type="region of interest" description="Disordered" evidence="13">
    <location>
        <begin position="225"/>
        <end position="251"/>
    </location>
</feature>
<feature type="domain" description="TonB-dependent receptor plug" evidence="16">
    <location>
        <begin position="56"/>
        <end position="164"/>
    </location>
</feature>
<dbReference type="RefSeq" id="WP_289365519.1">
    <property type="nucleotide sequence ID" value="NZ_JAUCBP010000007.1"/>
</dbReference>
<dbReference type="InterPro" id="IPR010949">
    <property type="entry name" value="TonB_Hb/transfer/lactofer_rcpt"/>
</dbReference>
<name>A0ABT7SZZ4_9ALTE</name>
<evidence type="ECO:0000256" key="14">
    <source>
        <dbReference type="SAM" id="SignalP"/>
    </source>
</evidence>
<evidence type="ECO:0000256" key="13">
    <source>
        <dbReference type="SAM" id="MobiDB-lite"/>
    </source>
</evidence>
<comment type="subcellular location">
    <subcellularLocation>
        <location evidence="1 11">Cell outer membrane</location>
        <topology evidence="1 11">Multi-pass membrane protein</topology>
    </subcellularLocation>
</comment>